<dbReference type="Proteomes" id="UP000287352">
    <property type="component" value="Unassembled WGS sequence"/>
</dbReference>
<evidence type="ECO:0000259" key="6">
    <source>
        <dbReference type="Pfam" id="PF00150"/>
    </source>
</evidence>
<gene>
    <name evidence="7" type="ORF">KTT_26190</name>
</gene>
<keyword evidence="8" id="KW-1185">Reference proteome</keyword>
<dbReference type="Pfam" id="PF00150">
    <property type="entry name" value="Cellulase"/>
    <property type="match status" value="1"/>
</dbReference>
<sequence length="374" mass="40672">MYLRFQRRLLQGGLIFLCTLLFSLVPSMTNVAQARSVSTPPSSILNIFDLHVNGNQLVGADGKSIRLLGVNRSGTEYKCVNNAGIFDGPNDAASVDAMAKWHINTVRIPLNEDCWLGINGVQPAYGGLTYRAAIAQYVILLNSRGIIPVLDLHWTAPGTTIAIGQRSMPDADHSIEFWHSVADLFKYDRSVIFDLFNEPYPTSNWDCWKNGSSAPNSASCPEIDYAAAGMQTLVDTVRSTGSKNVIMLGGLGYANWLGGILDALPTDPAHNLMASSHIYNFSGCKDSTCYNQIIGPVVAQIPVVFGELGENDCQHGFVDSAMDWADQHGVGYLGWAWDTYDCSSFPSLISDYNGTPTAFGLGFQQRFAAVNPSH</sequence>
<evidence type="ECO:0000256" key="5">
    <source>
        <dbReference type="RuleBase" id="RU361153"/>
    </source>
</evidence>
<evidence type="ECO:0000256" key="2">
    <source>
        <dbReference type="ARBA" id="ARBA00012601"/>
    </source>
</evidence>
<dbReference type="InterPro" id="IPR017853">
    <property type="entry name" value="GH"/>
</dbReference>
<evidence type="ECO:0000313" key="7">
    <source>
        <dbReference type="EMBL" id="GCE12760.1"/>
    </source>
</evidence>
<comment type="catalytic activity">
    <reaction evidence="1">
        <text>Endohydrolysis of (1-&gt;4)-beta-D-glucosidic linkages in cellulose, lichenin and cereal beta-D-glucans.</text>
        <dbReference type="EC" id="3.2.1.4"/>
    </reaction>
</comment>
<evidence type="ECO:0000256" key="4">
    <source>
        <dbReference type="ARBA" id="ARBA00023295"/>
    </source>
</evidence>
<comment type="similarity">
    <text evidence="5">Belongs to the glycosyl hydrolase 5 (cellulase A) family.</text>
</comment>
<dbReference type="PANTHER" id="PTHR34142">
    <property type="entry name" value="ENDO-BETA-1,4-GLUCANASE A"/>
    <property type="match status" value="1"/>
</dbReference>
<dbReference type="SUPFAM" id="SSF51445">
    <property type="entry name" value="(Trans)glycosidases"/>
    <property type="match status" value="1"/>
</dbReference>
<dbReference type="GO" id="GO:0009251">
    <property type="term" value="P:glucan catabolic process"/>
    <property type="evidence" value="ECO:0007669"/>
    <property type="project" value="TreeGrafter"/>
</dbReference>
<feature type="domain" description="Glycoside hydrolase family 5" evidence="6">
    <location>
        <begin position="71"/>
        <end position="339"/>
    </location>
</feature>
<keyword evidence="3 5" id="KW-0378">Hydrolase</keyword>
<evidence type="ECO:0000256" key="3">
    <source>
        <dbReference type="ARBA" id="ARBA00022801"/>
    </source>
</evidence>
<dbReference type="PROSITE" id="PS00659">
    <property type="entry name" value="GLYCOSYL_HYDROL_F5"/>
    <property type="match status" value="1"/>
</dbReference>
<evidence type="ECO:0000256" key="1">
    <source>
        <dbReference type="ARBA" id="ARBA00000966"/>
    </source>
</evidence>
<dbReference type="InterPro" id="IPR001547">
    <property type="entry name" value="Glyco_hydro_5"/>
</dbReference>
<dbReference type="AlphaFoldDB" id="A0A402A0T1"/>
<dbReference type="EC" id="3.2.1.4" evidence="2"/>
<comment type="caution">
    <text evidence="7">The sequence shown here is derived from an EMBL/GenBank/DDBJ whole genome shotgun (WGS) entry which is preliminary data.</text>
</comment>
<organism evidence="7 8">
    <name type="scientific">Tengunoibacter tsumagoiensis</name>
    <dbReference type="NCBI Taxonomy" id="2014871"/>
    <lineage>
        <taxon>Bacteria</taxon>
        <taxon>Bacillati</taxon>
        <taxon>Chloroflexota</taxon>
        <taxon>Ktedonobacteria</taxon>
        <taxon>Ktedonobacterales</taxon>
        <taxon>Dictyobacteraceae</taxon>
        <taxon>Tengunoibacter</taxon>
    </lineage>
</organism>
<dbReference type="PANTHER" id="PTHR34142:SF1">
    <property type="entry name" value="GLYCOSIDE HYDROLASE FAMILY 5 DOMAIN-CONTAINING PROTEIN"/>
    <property type="match status" value="1"/>
</dbReference>
<keyword evidence="4 5" id="KW-0326">Glycosidase</keyword>
<accession>A0A402A0T1</accession>
<proteinExistence type="inferred from homology"/>
<reference evidence="8" key="1">
    <citation type="submission" date="2018-12" db="EMBL/GenBank/DDBJ databases">
        <title>Tengunoibacter tsumagoiensis gen. nov., sp. nov., Dictyobacter kobayashii sp. nov., D. alpinus sp. nov., and D. joshuensis sp. nov. and description of Dictyobacteraceae fam. nov. within the order Ktedonobacterales isolated from Tengu-no-mugimeshi.</title>
        <authorList>
            <person name="Wang C.M."/>
            <person name="Zheng Y."/>
            <person name="Sakai Y."/>
            <person name="Toyoda A."/>
            <person name="Minakuchi Y."/>
            <person name="Abe K."/>
            <person name="Yokota A."/>
            <person name="Yabe S."/>
        </authorList>
    </citation>
    <scope>NUCLEOTIDE SEQUENCE [LARGE SCALE GENOMIC DNA]</scope>
    <source>
        <strain evidence="8">Uno3</strain>
    </source>
</reference>
<dbReference type="EMBL" id="BIFR01000001">
    <property type="protein sequence ID" value="GCE12760.1"/>
    <property type="molecule type" value="Genomic_DNA"/>
</dbReference>
<name>A0A402A0T1_9CHLR</name>
<evidence type="ECO:0000313" key="8">
    <source>
        <dbReference type="Proteomes" id="UP000287352"/>
    </source>
</evidence>
<dbReference type="Gene3D" id="3.20.20.80">
    <property type="entry name" value="Glycosidases"/>
    <property type="match status" value="1"/>
</dbReference>
<dbReference type="InterPro" id="IPR018087">
    <property type="entry name" value="Glyco_hydro_5_CS"/>
</dbReference>
<dbReference type="GO" id="GO:0008810">
    <property type="term" value="F:cellulase activity"/>
    <property type="evidence" value="ECO:0007669"/>
    <property type="project" value="UniProtKB-EC"/>
</dbReference>
<protein>
    <recommendedName>
        <fullName evidence="2">cellulase</fullName>
        <ecNumber evidence="2">3.2.1.4</ecNumber>
    </recommendedName>
</protein>